<keyword evidence="2" id="KW-1185">Reference proteome</keyword>
<protein>
    <submittedName>
        <fullName evidence="1">Uncharacterized protein</fullName>
    </submittedName>
</protein>
<dbReference type="Proteomes" id="UP000499080">
    <property type="component" value="Unassembled WGS sequence"/>
</dbReference>
<dbReference type="AlphaFoldDB" id="A0A4Y2HQP9"/>
<evidence type="ECO:0000313" key="1">
    <source>
        <dbReference type="EMBL" id="GBM67590.1"/>
    </source>
</evidence>
<accession>A0A4Y2HQP9</accession>
<gene>
    <name evidence="1" type="ORF">AVEN_73717_1</name>
</gene>
<organism evidence="1 2">
    <name type="scientific">Araneus ventricosus</name>
    <name type="common">Orbweaver spider</name>
    <name type="synonym">Epeira ventricosa</name>
    <dbReference type="NCBI Taxonomy" id="182803"/>
    <lineage>
        <taxon>Eukaryota</taxon>
        <taxon>Metazoa</taxon>
        <taxon>Ecdysozoa</taxon>
        <taxon>Arthropoda</taxon>
        <taxon>Chelicerata</taxon>
        <taxon>Arachnida</taxon>
        <taxon>Araneae</taxon>
        <taxon>Araneomorphae</taxon>
        <taxon>Entelegynae</taxon>
        <taxon>Araneoidea</taxon>
        <taxon>Araneidae</taxon>
        <taxon>Araneus</taxon>
    </lineage>
</organism>
<dbReference type="EMBL" id="BGPR01002090">
    <property type="protein sequence ID" value="GBM67590.1"/>
    <property type="molecule type" value="Genomic_DNA"/>
</dbReference>
<sequence>MWKHLKYEKNGSWPLAKIMSCLLQGAGHGVPNKRRLGKLGGMDIIGCHFKFQVEGHNASDNLQKTCWGSAKGSRYVEQEWPLNCVQDVCESLGDVSAPGQHFRGKFVLCHGLL</sequence>
<reference evidence="1 2" key="1">
    <citation type="journal article" date="2019" name="Sci. Rep.">
        <title>Orb-weaving spider Araneus ventricosus genome elucidates the spidroin gene catalogue.</title>
        <authorList>
            <person name="Kono N."/>
            <person name="Nakamura H."/>
            <person name="Ohtoshi R."/>
            <person name="Moran D.A.P."/>
            <person name="Shinohara A."/>
            <person name="Yoshida Y."/>
            <person name="Fujiwara M."/>
            <person name="Mori M."/>
            <person name="Tomita M."/>
            <person name="Arakawa K."/>
        </authorList>
    </citation>
    <scope>NUCLEOTIDE SEQUENCE [LARGE SCALE GENOMIC DNA]</scope>
</reference>
<proteinExistence type="predicted"/>
<comment type="caution">
    <text evidence="1">The sequence shown here is derived from an EMBL/GenBank/DDBJ whole genome shotgun (WGS) entry which is preliminary data.</text>
</comment>
<evidence type="ECO:0000313" key="2">
    <source>
        <dbReference type="Proteomes" id="UP000499080"/>
    </source>
</evidence>
<name>A0A4Y2HQP9_ARAVE</name>